<dbReference type="HAMAP" id="MF_00802">
    <property type="entry name" value="GlnE"/>
    <property type="match status" value="1"/>
</dbReference>
<feature type="domain" description="Glutamate-ammonia ligase adenylyltransferase repeated" evidence="8">
    <location>
        <begin position="45"/>
        <end position="299"/>
    </location>
</feature>
<dbReference type="AlphaFoldDB" id="A0A917GMB3"/>
<gene>
    <name evidence="7 10" type="primary">glnE</name>
    <name evidence="10" type="ORF">GCM10011403_05390</name>
</gene>
<evidence type="ECO:0000313" key="11">
    <source>
        <dbReference type="Proteomes" id="UP000627715"/>
    </source>
</evidence>
<dbReference type="GO" id="GO:0005829">
    <property type="term" value="C:cytosol"/>
    <property type="evidence" value="ECO:0007669"/>
    <property type="project" value="TreeGrafter"/>
</dbReference>
<proteinExistence type="inferred from homology"/>
<dbReference type="InterPro" id="IPR005190">
    <property type="entry name" value="GlnE_rpt_dom"/>
</dbReference>
<comment type="caution">
    <text evidence="10">The sequence shown here is derived from an EMBL/GenBank/DDBJ whole genome shotgun (WGS) entry which is preliminary data.</text>
</comment>
<evidence type="ECO:0000256" key="1">
    <source>
        <dbReference type="ARBA" id="ARBA00022679"/>
    </source>
</evidence>
<dbReference type="FunFam" id="1.20.120.330:FF:000005">
    <property type="entry name" value="Bifunctional glutamine synthetase adenylyltransferase/adenylyl-removing enzyme"/>
    <property type="match status" value="1"/>
</dbReference>
<dbReference type="InterPro" id="IPR043519">
    <property type="entry name" value="NT_sf"/>
</dbReference>
<reference evidence="10" key="1">
    <citation type="journal article" date="2014" name="Int. J. Syst. Evol. Microbiol.">
        <title>Complete genome sequence of Corynebacterium casei LMG S-19264T (=DSM 44701T), isolated from a smear-ripened cheese.</title>
        <authorList>
            <consortium name="US DOE Joint Genome Institute (JGI-PGF)"/>
            <person name="Walter F."/>
            <person name="Albersmeier A."/>
            <person name="Kalinowski J."/>
            <person name="Ruckert C."/>
        </authorList>
    </citation>
    <scope>NUCLEOTIDE SEQUENCE</scope>
    <source>
        <strain evidence="10">CGMCC 1.15425</strain>
    </source>
</reference>
<keyword evidence="5 7" id="KW-0460">Magnesium</keyword>
<dbReference type="Pfam" id="PF08335">
    <property type="entry name" value="GlnD_UR_UTase"/>
    <property type="match status" value="2"/>
</dbReference>
<dbReference type="Pfam" id="PF03710">
    <property type="entry name" value="GlnE"/>
    <property type="match status" value="2"/>
</dbReference>
<dbReference type="GO" id="GO:0047388">
    <property type="term" value="F:[glutamine synthetase]-adenylyl-L-tyrosine phosphorylase activity"/>
    <property type="evidence" value="ECO:0007669"/>
    <property type="project" value="UniProtKB-EC"/>
</dbReference>
<dbReference type="Gene3D" id="3.30.460.10">
    <property type="entry name" value="Beta Polymerase, domain 2"/>
    <property type="match status" value="2"/>
</dbReference>
<dbReference type="OrthoDB" id="9759366at2"/>
<keyword evidence="11" id="KW-1185">Reference proteome</keyword>
<evidence type="ECO:0000256" key="2">
    <source>
        <dbReference type="ARBA" id="ARBA00022695"/>
    </source>
</evidence>
<comment type="cofactor">
    <cofactor evidence="7">
        <name>Mg(2+)</name>
        <dbReference type="ChEBI" id="CHEBI:18420"/>
    </cofactor>
</comment>
<dbReference type="EC" id="2.7.7.89" evidence="7"/>
<dbReference type="PANTHER" id="PTHR30621:SF0">
    <property type="entry name" value="BIFUNCTIONAL GLUTAMINE SYNTHETASE ADENYLYLTRANSFERASE_ADENYLYL-REMOVING ENZYME"/>
    <property type="match status" value="1"/>
</dbReference>
<comment type="similarity">
    <text evidence="7">Belongs to the GlnE family.</text>
</comment>
<dbReference type="SUPFAM" id="SSF81301">
    <property type="entry name" value="Nucleotidyltransferase"/>
    <property type="match status" value="2"/>
</dbReference>
<protein>
    <recommendedName>
        <fullName evidence="7">Bifunctional glutamine synthetase adenylyltransferase/adenylyl-removing enzyme</fullName>
    </recommendedName>
    <alternativeName>
        <fullName evidence="7">ATP:glutamine synthetase adenylyltransferase</fullName>
    </alternativeName>
    <alternativeName>
        <fullName evidence="7">ATase</fullName>
    </alternativeName>
    <domain>
        <recommendedName>
            <fullName evidence="7">Glutamine synthetase adenylyl-L-tyrosine phosphorylase</fullName>
            <ecNumber evidence="7">2.7.7.89</ecNumber>
        </recommendedName>
        <alternativeName>
            <fullName evidence="7">Adenylyl removase</fullName>
            <shortName evidence="7">AR</shortName>
            <shortName evidence="7">AT-N</shortName>
        </alternativeName>
    </domain>
    <domain>
        <recommendedName>
            <fullName evidence="7">Glutamine synthetase adenylyl transferase</fullName>
            <ecNumber evidence="7">2.7.7.42</ecNumber>
        </recommendedName>
        <alternativeName>
            <fullName evidence="7">Adenylyl transferase</fullName>
            <shortName evidence="7">AT</shortName>
            <shortName evidence="7">AT-C</shortName>
        </alternativeName>
    </domain>
</protein>
<feature type="region of interest" description="Adenylyl transferase" evidence="7">
    <location>
        <begin position="484"/>
        <end position="1000"/>
    </location>
</feature>
<organism evidence="10 11">
    <name type="scientific">Pseudohongiella nitratireducens</name>
    <dbReference type="NCBI Taxonomy" id="1768907"/>
    <lineage>
        <taxon>Bacteria</taxon>
        <taxon>Pseudomonadati</taxon>
        <taxon>Pseudomonadota</taxon>
        <taxon>Gammaproteobacteria</taxon>
        <taxon>Pseudomonadales</taxon>
        <taxon>Pseudohongiellaceae</taxon>
        <taxon>Pseudohongiella</taxon>
    </lineage>
</organism>
<evidence type="ECO:0000313" key="10">
    <source>
        <dbReference type="EMBL" id="GGG51172.1"/>
    </source>
</evidence>
<dbReference type="Gene3D" id="1.20.120.330">
    <property type="entry name" value="Nucleotidyltransferases domain 2"/>
    <property type="match status" value="2"/>
</dbReference>
<sequence length="1000" mass="112686">MLTIDHLPDFLSDTLACYWERFSEQLSPDTQALMQRIETQPELSRQIARVWACSDYAANLCIENPEILAQLIDSDDLHQPSVSGLRESLQSALNELTAMPAETTDDAWQSLLKQVLRQFQKAQMLRLIWRDVTQQSSVRETAADVSLLAEICLDVTLELLYQRLSDKLGVPVGEYSGDAQQLVVLGMGKLGAGELNLSSDIDLIFAYPEPGETESGISCQQFFLKLGQQLIDALDAVTADGFVFRVDMRLRPYGSEGVLVCSFDAMENYYQLQGRDWERYAMIKARAVAGDLEAGQELLDRLRPFSYRRYLDFSAIESLRSMKLQINKQVRRKGMHEDIKLGAGGIREVEFIVQALQMVHGGRDKQLQQVSLYKAMDMIVEGEYLPEDTIQQLRNAYNFLRDLEHKLQAFANKQTQSLPDNAEEQKRVAVAMAFPDVKGASWDMLMDVLEQHREIVRGHFKEVIHLEDEDDDAARHDVDVTALASFWQGEKEAEAGEEKLAQLGFENPAGSVEVLLEFKSSRLYKTLPNESRQRFARFMPLMLATLAQEKTPSLGLSRVMILVNAVARRTAYLVLLSENPNAMKQFVQLCTASPFVAEFLSQHPVLLDELLTSVQQPPGKQALEEELAQGILRIPEDSVEEQMEFLRYFKQCHTLQVAAAQITGSMTVMKVSDYLTFTAEAILEQVLALCWQELTRKHGFPVNGDGQHGAMDFVVIAYGKLGGIELSYLSDLDVVFIHDGALDEETVVAQGQRAINSREFYTRLAQRIMSMLGTQTVSGKLYEIDMRLRPSGESGLLVTTLPAFEKYQRNEAWTWEHQALVRSRAVAGSTNMGRAFELLRAKILQETRDKDSLTKDVVKMRQRMRDELTRKAGNKAKNPAFVLKQAKGGIVDIEFMVQYIVLSGARDCPDLTEFSDNMRILEAAERCDVLSGGDIQVLMEAYLALRSTLHEFALQQIDSNTLSDDDAAAVLDPLSDTRDKVVMVWNKLFPDNTKESRAAL</sequence>
<dbReference type="SUPFAM" id="SSF81593">
    <property type="entry name" value="Nucleotidyltransferase substrate binding subunit/domain"/>
    <property type="match status" value="2"/>
</dbReference>
<dbReference type="GO" id="GO:0008882">
    <property type="term" value="F:[glutamate-ammonia-ligase] adenylyltransferase activity"/>
    <property type="evidence" value="ECO:0007669"/>
    <property type="project" value="UniProtKB-UniRule"/>
</dbReference>
<dbReference type="CDD" id="cd05401">
    <property type="entry name" value="NT_GlnE_GlnD_like"/>
    <property type="match status" value="2"/>
</dbReference>
<comment type="catalytic activity">
    <reaction evidence="7">
        <text>[glutamine synthetase]-L-tyrosine + ATP = [glutamine synthetase]-O(4)-(5'-adenylyl)-L-tyrosine + diphosphate</text>
        <dbReference type="Rhea" id="RHEA:18589"/>
        <dbReference type="Rhea" id="RHEA-COMP:10660"/>
        <dbReference type="Rhea" id="RHEA-COMP:10661"/>
        <dbReference type="ChEBI" id="CHEBI:30616"/>
        <dbReference type="ChEBI" id="CHEBI:33019"/>
        <dbReference type="ChEBI" id="CHEBI:46858"/>
        <dbReference type="ChEBI" id="CHEBI:83624"/>
        <dbReference type="EC" id="2.7.7.42"/>
    </reaction>
</comment>
<dbReference type="RefSeq" id="WP_157885660.1">
    <property type="nucleotide sequence ID" value="NZ_BMIY01000002.1"/>
</dbReference>
<dbReference type="Proteomes" id="UP000627715">
    <property type="component" value="Unassembled WGS sequence"/>
</dbReference>
<keyword evidence="3 7" id="KW-0547">Nucleotide-binding</keyword>
<dbReference type="GO" id="GO:0005524">
    <property type="term" value="F:ATP binding"/>
    <property type="evidence" value="ECO:0007669"/>
    <property type="project" value="UniProtKB-UniRule"/>
</dbReference>
<feature type="region of interest" description="Adenylyl removase" evidence="7">
    <location>
        <begin position="1"/>
        <end position="470"/>
    </location>
</feature>
<keyword evidence="4 7" id="KW-0067">ATP-binding</keyword>
<comment type="catalytic activity">
    <reaction evidence="7">
        <text>[glutamine synthetase]-O(4)-(5'-adenylyl)-L-tyrosine + phosphate = [glutamine synthetase]-L-tyrosine + ADP</text>
        <dbReference type="Rhea" id="RHEA:43716"/>
        <dbReference type="Rhea" id="RHEA-COMP:10660"/>
        <dbReference type="Rhea" id="RHEA-COMP:10661"/>
        <dbReference type="ChEBI" id="CHEBI:43474"/>
        <dbReference type="ChEBI" id="CHEBI:46858"/>
        <dbReference type="ChEBI" id="CHEBI:83624"/>
        <dbReference type="ChEBI" id="CHEBI:456216"/>
        <dbReference type="EC" id="2.7.7.89"/>
    </reaction>
</comment>
<dbReference type="Gene3D" id="1.20.120.1510">
    <property type="match status" value="1"/>
</dbReference>
<keyword evidence="1 7" id="KW-0808">Transferase</keyword>
<feature type="domain" description="PII-uridylyltransferase/Glutamine-synthetase adenylyltransferase" evidence="9">
    <location>
        <begin position="320"/>
        <end position="463"/>
    </location>
</feature>
<dbReference type="FunFam" id="3.30.460.10:FF:000009">
    <property type="entry name" value="Bifunctional glutamine synthetase adenylyltransferase/adenylyl-removing enzyme"/>
    <property type="match status" value="1"/>
</dbReference>
<evidence type="ECO:0000259" key="8">
    <source>
        <dbReference type="Pfam" id="PF03710"/>
    </source>
</evidence>
<feature type="domain" description="PII-uridylyltransferase/Glutamine-synthetase adenylyltransferase" evidence="9">
    <location>
        <begin position="860"/>
        <end position="965"/>
    </location>
</feature>
<dbReference type="InterPro" id="IPR013546">
    <property type="entry name" value="PII_UdlTrfase/GS_AdlTrfase"/>
</dbReference>
<dbReference type="GO" id="GO:0000820">
    <property type="term" value="P:regulation of glutamine family amino acid metabolic process"/>
    <property type="evidence" value="ECO:0007669"/>
    <property type="project" value="UniProtKB-UniRule"/>
</dbReference>
<evidence type="ECO:0000256" key="5">
    <source>
        <dbReference type="ARBA" id="ARBA00022842"/>
    </source>
</evidence>
<dbReference type="EMBL" id="BMIY01000002">
    <property type="protein sequence ID" value="GGG51172.1"/>
    <property type="molecule type" value="Genomic_DNA"/>
</dbReference>
<keyword evidence="6 7" id="KW-0511">Multifunctional enzyme</keyword>
<dbReference type="GO" id="GO:0000287">
    <property type="term" value="F:magnesium ion binding"/>
    <property type="evidence" value="ECO:0007669"/>
    <property type="project" value="UniProtKB-UniRule"/>
</dbReference>
<dbReference type="InterPro" id="IPR023057">
    <property type="entry name" value="GlnE"/>
</dbReference>
<keyword evidence="2 7" id="KW-0548">Nucleotidyltransferase</keyword>
<dbReference type="PANTHER" id="PTHR30621">
    <property type="entry name" value="GLUTAMINE SYNTHETASE ADENYLYLTRANSFERASE"/>
    <property type="match status" value="1"/>
</dbReference>
<evidence type="ECO:0000259" key="9">
    <source>
        <dbReference type="Pfam" id="PF08335"/>
    </source>
</evidence>
<evidence type="ECO:0000256" key="3">
    <source>
        <dbReference type="ARBA" id="ARBA00022741"/>
    </source>
</evidence>
<reference evidence="10" key="2">
    <citation type="submission" date="2020-09" db="EMBL/GenBank/DDBJ databases">
        <authorList>
            <person name="Sun Q."/>
            <person name="Zhou Y."/>
        </authorList>
    </citation>
    <scope>NUCLEOTIDE SEQUENCE</scope>
    <source>
        <strain evidence="10">CGMCC 1.15425</strain>
    </source>
</reference>
<feature type="domain" description="Glutamate-ammonia ligase adenylyltransferase repeated" evidence="8">
    <location>
        <begin position="584"/>
        <end position="837"/>
    </location>
</feature>
<evidence type="ECO:0000256" key="6">
    <source>
        <dbReference type="ARBA" id="ARBA00023268"/>
    </source>
</evidence>
<name>A0A917GMB3_9GAMM</name>
<dbReference type="NCBIfam" id="NF008292">
    <property type="entry name" value="PRK11072.1"/>
    <property type="match status" value="1"/>
</dbReference>
<evidence type="ECO:0000256" key="7">
    <source>
        <dbReference type="HAMAP-Rule" id="MF_00802"/>
    </source>
</evidence>
<dbReference type="EC" id="2.7.7.42" evidence="7"/>
<evidence type="ECO:0000256" key="4">
    <source>
        <dbReference type="ARBA" id="ARBA00022840"/>
    </source>
</evidence>
<comment type="function">
    <text evidence="7">Involved in the regulation of glutamine synthetase GlnA, a key enzyme in the process to assimilate ammonia. When cellular nitrogen levels are high, the C-terminal adenylyl transferase (AT) inactivates GlnA by covalent transfer of an adenylyl group from ATP to specific tyrosine residue of GlnA, thus reducing its activity. Conversely, when nitrogen levels are low, the N-terminal adenylyl removase (AR) activates GlnA by removing the adenylyl group by phosphorolysis, increasing its activity. The regulatory region of GlnE binds the signal transduction protein PII (GlnB) which indicates the nitrogen status of the cell.</text>
</comment>
<accession>A0A917GMB3</accession>